<dbReference type="EMBL" id="FP929125">
    <property type="protein sequence ID" value="CBX94604.1"/>
    <property type="molecule type" value="Genomic_DNA"/>
</dbReference>
<accession>E4ZTP4</accession>
<dbReference type="OrthoDB" id="3908196at2759"/>
<feature type="signal peptide" evidence="1">
    <location>
        <begin position="1"/>
        <end position="21"/>
    </location>
</feature>
<dbReference type="InParanoid" id="E4ZTP4"/>
<protein>
    <submittedName>
        <fullName evidence="2">Uncharacterized protein</fullName>
    </submittedName>
</protein>
<dbReference type="STRING" id="985895.E4ZTP4"/>
<evidence type="ECO:0000256" key="1">
    <source>
        <dbReference type="SAM" id="SignalP"/>
    </source>
</evidence>
<dbReference type="GeneID" id="13287542"/>
<evidence type="ECO:0000313" key="2">
    <source>
        <dbReference type="EMBL" id="CBX94604.1"/>
    </source>
</evidence>
<keyword evidence="3" id="KW-1185">Reference proteome</keyword>
<reference evidence="3" key="1">
    <citation type="journal article" date="2011" name="Nat. Commun.">
        <title>Effector diversification within compartments of the Leptosphaeria maculans genome affected by Repeat-Induced Point mutations.</title>
        <authorList>
            <person name="Rouxel T."/>
            <person name="Grandaubert J."/>
            <person name="Hane J.K."/>
            <person name="Hoede C."/>
            <person name="van de Wouw A.P."/>
            <person name="Couloux A."/>
            <person name="Dominguez V."/>
            <person name="Anthouard V."/>
            <person name="Bally P."/>
            <person name="Bourras S."/>
            <person name="Cozijnsen A.J."/>
            <person name="Ciuffetti L.M."/>
            <person name="Degrave A."/>
            <person name="Dilmaghani A."/>
            <person name="Duret L."/>
            <person name="Fudal I."/>
            <person name="Goodwin S.B."/>
            <person name="Gout L."/>
            <person name="Glaser N."/>
            <person name="Linglin J."/>
            <person name="Kema G.H.J."/>
            <person name="Lapalu N."/>
            <person name="Lawrence C.B."/>
            <person name="May K."/>
            <person name="Meyer M."/>
            <person name="Ollivier B."/>
            <person name="Poulain J."/>
            <person name="Schoch C.L."/>
            <person name="Simon A."/>
            <person name="Spatafora J.W."/>
            <person name="Stachowiak A."/>
            <person name="Turgeon B.G."/>
            <person name="Tyler B.M."/>
            <person name="Vincent D."/>
            <person name="Weissenbach J."/>
            <person name="Amselem J."/>
            <person name="Quesneville H."/>
            <person name="Oliver R.P."/>
            <person name="Wincker P."/>
            <person name="Balesdent M.-H."/>
            <person name="Howlett B.J."/>
        </authorList>
    </citation>
    <scope>NUCLEOTIDE SEQUENCE [LARGE SCALE GENOMIC DNA]</scope>
    <source>
        <strain evidence="3">JN3 / isolate v23.1.3 / race Av1-4-5-6-7-8</strain>
    </source>
</reference>
<dbReference type="Proteomes" id="UP000002668">
    <property type="component" value="Genome"/>
</dbReference>
<dbReference type="HOGENOM" id="CLU_084538_0_0_1"/>
<gene>
    <name evidence="2" type="ORF">LEMA_P116070.1</name>
</gene>
<keyword evidence="1" id="KW-0732">Signal</keyword>
<dbReference type="AlphaFoldDB" id="E4ZTP4"/>
<organism evidence="3">
    <name type="scientific">Leptosphaeria maculans (strain JN3 / isolate v23.1.3 / race Av1-4-5-6-7-8)</name>
    <name type="common">Blackleg fungus</name>
    <name type="synonym">Phoma lingam</name>
    <dbReference type="NCBI Taxonomy" id="985895"/>
    <lineage>
        <taxon>Eukaryota</taxon>
        <taxon>Fungi</taxon>
        <taxon>Dikarya</taxon>
        <taxon>Ascomycota</taxon>
        <taxon>Pezizomycotina</taxon>
        <taxon>Dothideomycetes</taxon>
        <taxon>Pleosporomycetidae</taxon>
        <taxon>Pleosporales</taxon>
        <taxon>Pleosporineae</taxon>
        <taxon>Leptosphaeriaceae</taxon>
        <taxon>Plenodomus</taxon>
        <taxon>Plenodomus lingam/Leptosphaeria maculans species complex</taxon>
    </lineage>
</organism>
<sequence length="259" mass="28353">MRFTSEMLVALAAVATAGVMAAPPPSFKGQYKVEVIISPGRVDIGDLNWQHEIRDFIYAAKDNQIGIKHNPIEPLLSFTNQCTNHADTNGHLKVHIHMDGSWGTLPGIGPNDAREHLIEAVMQTLHADSDYTGYNVFTNCWGTSWQEGVPIWKGPHACGGTNPTVRPQCMCTVANAQCEKHSWGHTVPSAISARIYDVNSNQKQPQKQPEVHYLNIEFSSDKIEPSKDCGPIGTIISRVTGFLPGPGSLFSSTIDIFCD</sequence>
<dbReference type="VEuPathDB" id="FungiDB:LEMA_P116070.1"/>
<dbReference type="OMA" id="CEYMVEC"/>
<name>E4ZTP4_LEPMJ</name>
<evidence type="ECO:0000313" key="3">
    <source>
        <dbReference type="Proteomes" id="UP000002668"/>
    </source>
</evidence>
<dbReference type="RefSeq" id="XP_003838083.1">
    <property type="nucleotide sequence ID" value="XM_003838035.1"/>
</dbReference>
<feature type="chain" id="PRO_5003194805" evidence="1">
    <location>
        <begin position="22"/>
        <end position="259"/>
    </location>
</feature>
<dbReference type="eggNOG" id="ENOG502STJH">
    <property type="taxonomic scope" value="Eukaryota"/>
</dbReference>
<proteinExistence type="predicted"/>